<dbReference type="Pfam" id="PF00171">
    <property type="entry name" value="Aldedh"/>
    <property type="match status" value="1"/>
</dbReference>
<dbReference type="Proteomes" id="UP000320547">
    <property type="component" value="Unassembled WGS sequence"/>
</dbReference>
<protein>
    <submittedName>
        <fullName evidence="7">Succinylglutamic semialdehyde dehydrogenase</fullName>
    </submittedName>
</protein>
<dbReference type="STRING" id="476157.GCA_001663155_02046"/>
<sequence>MSDNTYISYEPATGNELWRGEASNVDAAVAAARRAWPVWAGQSLPKRIELVRQFANQVRKRADEFAELIARETGKPLWEARTEVDAVVNKVEISINAYAERTGKKKLDSALQGTAAVRHKPHGVMVVLGPYNFPAHLPNGHIVPALIAGNTIVFKPSEKTPAVGVFLIDCFHKAGIPEEAVQIVIGGVEEGKALVSHSGVDGVLFTGSVQAGIAINRALATNPGKIVALEMGGNNPIVVLDTPLLEDAAVLIVQSAFTTAGQRCTAGRRLIVLESVYEPLMEELLKLTKRLIVDEPFAEPAPFFGPVIDNDTADKLMQSFVHLIGMGGKPIQHLRRPDESKPFLKPGIIDLTEVEDRPDVELFGPILQVVRVKDFDAAIAEANNTRFGLSASLIGGRPQDYDRFWANVRAGIINWNRPTNGASSAAPFGGIGLSGNHRPAAYYAADYCAYPVASTEMKQPRATIGVGVSKD</sequence>
<dbReference type="RefSeq" id="WP_083984764.1">
    <property type="nucleotide sequence ID" value="NZ_CP015963.1"/>
</dbReference>
<keyword evidence="8" id="KW-1185">Reference proteome</keyword>
<dbReference type="InterPro" id="IPR016162">
    <property type="entry name" value="Ald_DH_N"/>
</dbReference>
<dbReference type="InterPro" id="IPR017649">
    <property type="entry name" value="SuccinylGlu_semiald_DH_AstD"/>
</dbReference>
<dbReference type="InterPro" id="IPR015590">
    <property type="entry name" value="Aldehyde_DH_dom"/>
</dbReference>
<keyword evidence="2 5" id="KW-0560">Oxidoreductase</keyword>
<dbReference type="PROSITE" id="PS00687">
    <property type="entry name" value="ALDEHYDE_DEHYDR_GLU"/>
    <property type="match status" value="1"/>
</dbReference>
<gene>
    <name evidence="7" type="ORF">JN10_1307</name>
</gene>
<name>A0A562UVS7_9SPHN</name>
<dbReference type="InterPro" id="IPR029510">
    <property type="entry name" value="Ald_DH_CS_GLU"/>
</dbReference>
<dbReference type="AlphaFoldDB" id="A0A562UVS7"/>
<dbReference type="NCBIfam" id="TIGR03240">
    <property type="entry name" value="arg_catab_astD"/>
    <property type="match status" value="1"/>
</dbReference>
<evidence type="ECO:0000256" key="1">
    <source>
        <dbReference type="ARBA" id="ARBA00022503"/>
    </source>
</evidence>
<feature type="active site" evidence="4">
    <location>
        <position position="230"/>
    </location>
</feature>
<dbReference type="InterPro" id="IPR016161">
    <property type="entry name" value="Ald_DH/histidinol_DH"/>
</dbReference>
<dbReference type="EMBL" id="VLLK01000001">
    <property type="protein sequence ID" value="TWJ09668.1"/>
    <property type="molecule type" value="Genomic_DNA"/>
</dbReference>
<dbReference type="InterPro" id="IPR016163">
    <property type="entry name" value="Ald_DH_C"/>
</dbReference>
<dbReference type="PROSITE" id="PS00070">
    <property type="entry name" value="ALDEHYDE_DEHYDR_CYS"/>
    <property type="match status" value="1"/>
</dbReference>
<feature type="domain" description="Aldehyde dehydrogenase" evidence="6">
    <location>
        <begin position="5"/>
        <end position="446"/>
    </location>
</feature>
<evidence type="ECO:0000313" key="8">
    <source>
        <dbReference type="Proteomes" id="UP000320547"/>
    </source>
</evidence>
<comment type="caution">
    <text evidence="7">The sequence shown here is derived from an EMBL/GenBank/DDBJ whole genome shotgun (WGS) entry which is preliminary data.</text>
</comment>
<organism evidence="7 8">
    <name type="scientific">Altererythrobacter ishigakiensis</name>
    <dbReference type="NCBI Taxonomy" id="476157"/>
    <lineage>
        <taxon>Bacteria</taxon>
        <taxon>Pseudomonadati</taxon>
        <taxon>Pseudomonadota</taxon>
        <taxon>Alphaproteobacteria</taxon>
        <taxon>Sphingomonadales</taxon>
        <taxon>Erythrobacteraceae</taxon>
        <taxon>Altererythrobacter</taxon>
    </lineage>
</organism>
<proteinExistence type="inferred from homology"/>
<dbReference type="OrthoDB" id="9761688at2"/>
<dbReference type="GO" id="GO:0043824">
    <property type="term" value="F:succinylglutamate-semialdehyde dehydrogenase activity"/>
    <property type="evidence" value="ECO:0007669"/>
    <property type="project" value="InterPro"/>
</dbReference>
<dbReference type="Gene3D" id="3.40.605.10">
    <property type="entry name" value="Aldehyde Dehydrogenase, Chain A, domain 1"/>
    <property type="match status" value="1"/>
</dbReference>
<evidence type="ECO:0000259" key="6">
    <source>
        <dbReference type="Pfam" id="PF00171"/>
    </source>
</evidence>
<reference evidence="7 8" key="1">
    <citation type="submission" date="2019-07" db="EMBL/GenBank/DDBJ databases">
        <title>Genomic Encyclopedia of Archaeal and Bacterial Type Strains, Phase II (KMG-II): from individual species to whole genera.</title>
        <authorList>
            <person name="Goeker M."/>
        </authorList>
    </citation>
    <scope>NUCLEOTIDE SEQUENCE [LARGE SCALE GENOMIC DNA]</scope>
    <source>
        <strain evidence="7 8">ATCC BAA-2084</strain>
    </source>
</reference>
<evidence type="ECO:0000256" key="3">
    <source>
        <dbReference type="ARBA" id="ARBA00023027"/>
    </source>
</evidence>
<dbReference type="GO" id="GO:0006527">
    <property type="term" value="P:L-arginine catabolic process"/>
    <property type="evidence" value="ECO:0007669"/>
    <property type="project" value="InterPro"/>
</dbReference>
<dbReference type="PANTHER" id="PTHR11699">
    <property type="entry name" value="ALDEHYDE DEHYDROGENASE-RELATED"/>
    <property type="match status" value="1"/>
</dbReference>
<dbReference type="InterPro" id="IPR016160">
    <property type="entry name" value="Ald_DH_CS_CYS"/>
</dbReference>
<evidence type="ECO:0000256" key="4">
    <source>
        <dbReference type="PROSITE-ProRule" id="PRU10007"/>
    </source>
</evidence>
<dbReference type="FunFam" id="3.40.605.10:FF:000010">
    <property type="entry name" value="N-succinylglutamate 5-semialdehyde dehydrogenase"/>
    <property type="match status" value="1"/>
</dbReference>
<dbReference type="NCBIfam" id="NF006992">
    <property type="entry name" value="PRK09457.1"/>
    <property type="match status" value="1"/>
</dbReference>
<accession>A0A562UVS7</accession>
<keyword evidence="3" id="KW-0520">NAD</keyword>
<keyword evidence="1" id="KW-0056">Arginine metabolism</keyword>
<comment type="similarity">
    <text evidence="5">Belongs to the aldehyde dehydrogenase family.</text>
</comment>
<evidence type="ECO:0000256" key="5">
    <source>
        <dbReference type="RuleBase" id="RU003345"/>
    </source>
</evidence>
<evidence type="ECO:0000313" key="7">
    <source>
        <dbReference type="EMBL" id="TWJ09668.1"/>
    </source>
</evidence>
<dbReference type="Gene3D" id="3.40.309.10">
    <property type="entry name" value="Aldehyde Dehydrogenase, Chain A, domain 2"/>
    <property type="match status" value="1"/>
</dbReference>
<dbReference type="CDD" id="cd07095">
    <property type="entry name" value="ALDH_SGSD_AstD"/>
    <property type="match status" value="1"/>
</dbReference>
<dbReference type="SUPFAM" id="SSF53720">
    <property type="entry name" value="ALDH-like"/>
    <property type="match status" value="1"/>
</dbReference>
<evidence type="ECO:0000256" key="2">
    <source>
        <dbReference type="ARBA" id="ARBA00023002"/>
    </source>
</evidence>